<protein>
    <submittedName>
        <fullName evidence="12">Quinoprotein glucose dehydrogenase</fullName>
        <ecNumber evidence="12">1.1.5.2</ecNumber>
    </submittedName>
</protein>
<dbReference type="RefSeq" id="WP_124080365.1">
    <property type="nucleotide sequence ID" value="NZ_UWPJ01000023.1"/>
</dbReference>
<dbReference type="PANTHER" id="PTHR32303">
    <property type="entry name" value="QUINOPROTEIN ALCOHOL DEHYDROGENASE (CYTOCHROME C)"/>
    <property type="match status" value="1"/>
</dbReference>
<comment type="similarity">
    <text evidence="3">Belongs to the bacterial PQQ dehydrogenase family.</text>
</comment>
<sequence>MNAIHPRRSAAQTAGWLVLLLVALYSLFGGVWLAALGGSWYYAAVGVALLASAWCLRRNRTAGLWLYALILAATLLWGIWEAGADFWALAPRYDVLFLLGLWLLLPPATRGFIAPRPAKTAIGLAMAGMLAVLGYGIVDDPQETHGTFSRAQPAQTRPVAGVAEEDWPAYGRTEGGVRYSPLAQINEGNVQDLRVAWTYRTGDFRTDNDSAETTNQVTPIKIGDKLFLCTPHQFLDALDPATGRRLWRYDPKLKADKTFQHLTCRGVAYHDAGNAQRFPASAAKAEGAVSAVCPRKVLLPANDGRLIAVNADSGRKCGDFGNDGEIDLQKSMPHAYPGGYNPTSPPVVTASTIVIGGSVTDNFSSQEPSGVIRGYDVRTGALKWVFDTGAEDPNAMPGEHTRFTPNSPNAWAPLAYDAQTDVVYVPTGVGTPDIWGGNRDQLKERYANSVLALDATTGRLIWRFQTTHHDLWDMDVPAQPSLMDVTLDGGRTVPAIYVLTKTGNVFVLDRRSGQPIVPVAEKAVPQSVARGPQARGERYAPTQPFSALNLAPQDKLTDRDMWGATMLDQLMCRVMFKRLNYDGVYTPPSENGTLVFPGNLGVFEWGGMSVNQDRQVALMNPIGLPFVSRLIPEDPDRTVGTKEEGSESGVQPMYGVPYGVELGPFLSPLGLPCKAPAWGYVAGVDLQSNQVVWKKRIGTIRDSLPQLFQLPPLKIGVPGLGGPISTAGNVMFVAATQDNYLRAYDVGSGRLLWEARLPAGGQATPMTYAVGGKQYVVIMAGGHGSFGTKMGDYLVAYALPD</sequence>
<keyword evidence="8 12" id="KW-0560">Oxidoreductase</keyword>
<dbReference type="InterPro" id="IPR018391">
    <property type="entry name" value="PQQ_b-propeller_rpt"/>
</dbReference>
<dbReference type="Pfam" id="PF01011">
    <property type="entry name" value="PQQ"/>
    <property type="match status" value="1"/>
</dbReference>
<evidence type="ECO:0000256" key="7">
    <source>
        <dbReference type="ARBA" id="ARBA00022989"/>
    </source>
</evidence>
<accession>A0A3P4B5V2</accession>
<comment type="subcellular location">
    <subcellularLocation>
        <location evidence="2">Cell membrane</location>
        <topology evidence="2">Multi-pass membrane protein</topology>
    </subcellularLocation>
</comment>
<comment type="cofactor">
    <cofactor evidence="1">
        <name>pyrroloquinoline quinone</name>
        <dbReference type="ChEBI" id="CHEBI:58442"/>
    </cofactor>
</comment>
<dbReference type="SMART" id="SM00564">
    <property type="entry name" value="PQQ"/>
    <property type="match status" value="5"/>
</dbReference>
<dbReference type="PANTHER" id="PTHR32303:SF4">
    <property type="entry name" value="QUINOPROTEIN GLUCOSE DEHYDROGENASE"/>
    <property type="match status" value="1"/>
</dbReference>
<keyword evidence="9 10" id="KW-0472">Membrane</keyword>
<proteinExistence type="inferred from homology"/>
<dbReference type="AlphaFoldDB" id="A0A3P4B5V2"/>
<feature type="transmembrane region" description="Helical" evidence="10">
    <location>
        <begin position="40"/>
        <end position="56"/>
    </location>
</feature>
<dbReference type="InterPro" id="IPR017511">
    <property type="entry name" value="PQQ_mDH"/>
</dbReference>
<evidence type="ECO:0000256" key="3">
    <source>
        <dbReference type="ARBA" id="ARBA00008156"/>
    </source>
</evidence>
<dbReference type="GO" id="GO:0008876">
    <property type="term" value="F:quinoprotein glucose dehydrogenase activity"/>
    <property type="evidence" value="ECO:0007669"/>
    <property type="project" value="UniProtKB-EC"/>
</dbReference>
<dbReference type="PROSITE" id="PS00363">
    <property type="entry name" value="BACTERIAL_PQQ_1"/>
    <property type="match status" value="1"/>
</dbReference>
<dbReference type="GO" id="GO:0048038">
    <property type="term" value="F:quinone binding"/>
    <property type="evidence" value="ECO:0007669"/>
    <property type="project" value="InterPro"/>
</dbReference>
<dbReference type="NCBIfam" id="TIGR03074">
    <property type="entry name" value="PQQ_membr_DH"/>
    <property type="match status" value="1"/>
</dbReference>
<keyword evidence="6" id="KW-0634">PQQ</keyword>
<evidence type="ECO:0000256" key="8">
    <source>
        <dbReference type="ARBA" id="ARBA00023002"/>
    </source>
</evidence>
<dbReference type="OrthoDB" id="9794322at2"/>
<evidence type="ECO:0000256" key="4">
    <source>
        <dbReference type="ARBA" id="ARBA00022475"/>
    </source>
</evidence>
<gene>
    <name evidence="12" type="primary">gcd</name>
    <name evidence="12" type="ORF">PIGHUM_02986</name>
</gene>
<keyword evidence="4" id="KW-1003">Cell membrane</keyword>
<dbReference type="EMBL" id="UWPJ01000023">
    <property type="protein sequence ID" value="VCU70906.1"/>
    <property type="molecule type" value="Genomic_DNA"/>
</dbReference>
<evidence type="ECO:0000256" key="10">
    <source>
        <dbReference type="SAM" id="Phobius"/>
    </source>
</evidence>
<evidence type="ECO:0000313" key="12">
    <source>
        <dbReference type="EMBL" id="VCU70906.1"/>
    </source>
</evidence>
<dbReference type="InterPro" id="IPR011047">
    <property type="entry name" value="Quinoprotein_ADH-like_sf"/>
</dbReference>
<feature type="transmembrane region" description="Helical" evidence="10">
    <location>
        <begin position="63"/>
        <end position="80"/>
    </location>
</feature>
<evidence type="ECO:0000256" key="9">
    <source>
        <dbReference type="ARBA" id="ARBA00023136"/>
    </source>
</evidence>
<dbReference type="InterPro" id="IPR002372">
    <property type="entry name" value="PQQ_rpt_dom"/>
</dbReference>
<evidence type="ECO:0000259" key="11">
    <source>
        <dbReference type="Pfam" id="PF01011"/>
    </source>
</evidence>
<feature type="domain" description="Pyrrolo-quinoline quinone repeat" evidence="11">
    <location>
        <begin position="167"/>
        <end position="776"/>
    </location>
</feature>
<dbReference type="SUPFAM" id="SSF50998">
    <property type="entry name" value="Quinoprotein alcohol dehydrogenase-like"/>
    <property type="match status" value="1"/>
</dbReference>
<keyword evidence="7 10" id="KW-1133">Transmembrane helix</keyword>
<dbReference type="CDD" id="cd10280">
    <property type="entry name" value="PQQ_mGDH"/>
    <property type="match status" value="1"/>
</dbReference>
<evidence type="ECO:0000256" key="1">
    <source>
        <dbReference type="ARBA" id="ARBA00001931"/>
    </source>
</evidence>
<dbReference type="EC" id="1.1.5.2" evidence="12"/>
<dbReference type="Proteomes" id="UP000277294">
    <property type="component" value="Unassembled WGS sequence"/>
</dbReference>
<evidence type="ECO:0000256" key="5">
    <source>
        <dbReference type="ARBA" id="ARBA00022692"/>
    </source>
</evidence>
<reference evidence="12 13" key="1">
    <citation type="submission" date="2018-10" db="EMBL/GenBank/DDBJ databases">
        <authorList>
            <person name="Criscuolo A."/>
        </authorList>
    </citation>
    <scope>NUCLEOTIDE SEQUENCE [LARGE SCALE GENOMIC DNA]</scope>
    <source>
        <strain evidence="12">DnA1</strain>
    </source>
</reference>
<evidence type="ECO:0000313" key="13">
    <source>
        <dbReference type="Proteomes" id="UP000277294"/>
    </source>
</evidence>
<feature type="transmembrane region" description="Helical" evidence="10">
    <location>
        <begin position="117"/>
        <end position="138"/>
    </location>
</feature>
<keyword evidence="13" id="KW-1185">Reference proteome</keyword>
<dbReference type="GO" id="GO:0030288">
    <property type="term" value="C:outer membrane-bounded periplasmic space"/>
    <property type="evidence" value="ECO:0007669"/>
    <property type="project" value="InterPro"/>
</dbReference>
<dbReference type="GO" id="GO:0005886">
    <property type="term" value="C:plasma membrane"/>
    <property type="evidence" value="ECO:0007669"/>
    <property type="project" value="UniProtKB-SubCell"/>
</dbReference>
<keyword evidence="5 10" id="KW-0812">Transmembrane</keyword>
<evidence type="ECO:0000256" key="6">
    <source>
        <dbReference type="ARBA" id="ARBA00022891"/>
    </source>
</evidence>
<dbReference type="Gene3D" id="2.140.10.10">
    <property type="entry name" value="Quinoprotein alcohol dehydrogenase-like superfamily"/>
    <property type="match status" value="2"/>
</dbReference>
<dbReference type="InterPro" id="IPR001479">
    <property type="entry name" value="Quinoprotein_DH_CS"/>
</dbReference>
<dbReference type="PROSITE" id="PS00364">
    <property type="entry name" value="BACTERIAL_PQQ_2"/>
    <property type="match status" value="1"/>
</dbReference>
<evidence type="ECO:0000256" key="2">
    <source>
        <dbReference type="ARBA" id="ARBA00004651"/>
    </source>
</evidence>
<organism evidence="12 13">
    <name type="scientific">Pigmentiphaga humi</name>
    <dbReference type="NCBI Taxonomy" id="2478468"/>
    <lineage>
        <taxon>Bacteria</taxon>
        <taxon>Pseudomonadati</taxon>
        <taxon>Pseudomonadota</taxon>
        <taxon>Betaproteobacteria</taxon>
        <taxon>Burkholderiales</taxon>
        <taxon>Alcaligenaceae</taxon>
        <taxon>Pigmentiphaga</taxon>
    </lineage>
</organism>
<feature type="transmembrane region" description="Helical" evidence="10">
    <location>
        <begin position="14"/>
        <end position="34"/>
    </location>
</feature>
<name>A0A3P4B5V2_9BURK</name>